<organism evidence="1 2">
    <name type="scientific">Tritrichomonas musculus</name>
    <dbReference type="NCBI Taxonomy" id="1915356"/>
    <lineage>
        <taxon>Eukaryota</taxon>
        <taxon>Metamonada</taxon>
        <taxon>Parabasalia</taxon>
        <taxon>Tritrichomonadida</taxon>
        <taxon>Tritrichomonadidae</taxon>
        <taxon>Tritrichomonas</taxon>
    </lineage>
</organism>
<dbReference type="Proteomes" id="UP001470230">
    <property type="component" value="Unassembled WGS sequence"/>
</dbReference>
<comment type="caution">
    <text evidence="1">The sequence shown here is derived from an EMBL/GenBank/DDBJ whole genome shotgun (WGS) entry which is preliminary data.</text>
</comment>
<dbReference type="EMBL" id="JAPFFF010000015">
    <property type="protein sequence ID" value="KAK8866578.1"/>
    <property type="molecule type" value="Genomic_DNA"/>
</dbReference>
<evidence type="ECO:0000313" key="2">
    <source>
        <dbReference type="Proteomes" id="UP001470230"/>
    </source>
</evidence>
<protein>
    <submittedName>
        <fullName evidence="1">Uncharacterized protein</fullName>
    </submittedName>
</protein>
<keyword evidence="2" id="KW-1185">Reference proteome</keyword>
<reference evidence="1 2" key="1">
    <citation type="submission" date="2024-04" db="EMBL/GenBank/DDBJ databases">
        <title>Tritrichomonas musculus Genome.</title>
        <authorList>
            <person name="Alves-Ferreira E."/>
            <person name="Grigg M."/>
            <person name="Lorenzi H."/>
            <person name="Galac M."/>
        </authorList>
    </citation>
    <scope>NUCLEOTIDE SEQUENCE [LARGE SCALE GENOMIC DNA]</scope>
    <source>
        <strain evidence="1 2">EAF2021</strain>
    </source>
</reference>
<evidence type="ECO:0000313" key="1">
    <source>
        <dbReference type="EMBL" id="KAK8866578.1"/>
    </source>
</evidence>
<sequence length="507" mass="59085">MNFSINVNEIQKQRQKDEMEKAFSNNYQNSSTYIIISQEVNEILNQLKPIQTINPENIISADKLITELFQKMSTLEFIPTFFIDENFFCDILMHYLSPPFSNHISCIIHDIFRLIYVSSEENALIVYNSSYFNHACNYYYEITFNTNDPSEKKEKEDLFHRVIHSLRFGIHFFSFNELFFRDGYKERFYYLIHECNFSEPVIHELLCLTDTMMSTNPIGDVASFITPILMTYFLDPRYTKICCDTFNRCTRFSYLYNSLFNVFYKIPKNSDGKECPNLLHSVLMVLTSQNQTYDIKAQIKSFVLLSHILCFYKENSSDFKSGQLTVQIVTVDFCNTIIVKLLNPEVIKPKHLEMVLNSILQISLNDASIPSIICQSYIFQTILNLIDNPKISYFVGISCRLLLASLLRAEDQKLALFVFDKSFLFLEDLLISDEPAWIIEGLDAILTFLTNLSKFGNTDIILKIKNEDTYSWVHECLDECKQSSVERIAQSALNSLFILNEQQNTNE</sequence>
<gene>
    <name evidence="1" type="ORF">M9Y10_009542</name>
</gene>
<name>A0ABR2INM4_9EUKA</name>
<proteinExistence type="predicted"/>
<accession>A0ABR2INM4</accession>